<feature type="transmembrane region" description="Helical" evidence="1">
    <location>
        <begin position="21"/>
        <end position="40"/>
    </location>
</feature>
<reference evidence="2 3" key="1">
    <citation type="submission" date="2020-08" db="EMBL/GenBank/DDBJ databases">
        <title>Genomic Encyclopedia of Type Strains, Phase III (KMG-III): the genomes of soil and plant-associated and newly described type strains.</title>
        <authorList>
            <person name="Whitman W."/>
        </authorList>
    </citation>
    <scope>NUCLEOTIDE SEQUENCE [LARGE SCALE GENOMIC DNA]</scope>
    <source>
        <strain evidence="2 3">CECT 3303</strain>
    </source>
</reference>
<gene>
    <name evidence="2" type="ORF">FHS22_003053</name>
</gene>
<name>A0A841D0J5_PLAVE</name>
<comment type="caution">
    <text evidence="2">The sequence shown here is derived from an EMBL/GenBank/DDBJ whole genome shotgun (WGS) entry which is preliminary data.</text>
</comment>
<accession>A0A841D0J5</accession>
<keyword evidence="1" id="KW-1133">Transmembrane helix</keyword>
<keyword evidence="3" id="KW-1185">Reference proteome</keyword>
<evidence type="ECO:0000313" key="2">
    <source>
        <dbReference type="EMBL" id="MBB5963771.1"/>
    </source>
</evidence>
<keyword evidence="1" id="KW-0812">Transmembrane</keyword>
<keyword evidence="1" id="KW-0472">Membrane</keyword>
<sequence length="41" mass="4349">MSFERAIAAPAGTVGRRVAAVLADYLILVTLLGFVVMPVLF</sequence>
<evidence type="ECO:0000313" key="3">
    <source>
        <dbReference type="Proteomes" id="UP000562352"/>
    </source>
</evidence>
<organism evidence="2 3">
    <name type="scientific">Planomonospora venezuelensis</name>
    <dbReference type="NCBI Taxonomy" id="1999"/>
    <lineage>
        <taxon>Bacteria</taxon>
        <taxon>Bacillati</taxon>
        <taxon>Actinomycetota</taxon>
        <taxon>Actinomycetes</taxon>
        <taxon>Streptosporangiales</taxon>
        <taxon>Streptosporangiaceae</taxon>
        <taxon>Planomonospora</taxon>
    </lineage>
</organism>
<evidence type="ECO:0000256" key="1">
    <source>
        <dbReference type="SAM" id="Phobius"/>
    </source>
</evidence>
<dbReference type="EMBL" id="JACHJJ010000009">
    <property type="protein sequence ID" value="MBB5963771.1"/>
    <property type="molecule type" value="Genomic_DNA"/>
</dbReference>
<proteinExistence type="predicted"/>
<dbReference type="AlphaFoldDB" id="A0A841D0J5"/>
<protein>
    <submittedName>
        <fullName evidence="2">Uncharacterized protein</fullName>
    </submittedName>
</protein>
<dbReference type="Proteomes" id="UP000562352">
    <property type="component" value="Unassembled WGS sequence"/>
</dbReference>
<dbReference type="RefSeq" id="WP_260407965.1">
    <property type="nucleotide sequence ID" value="NZ_BAAAWZ010000001.1"/>
</dbReference>